<comment type="similarity">
    <text evidence="2 11">Belongs to the class-V pyridoxal-phosphate-dependent aminotransferase family. NifS/IscS subfamily.</text>
</comment>
<dbReference type="GO" id="GO:1990221">
    <property type="term" value="C:L-cysteine desulfurase complex"/>
    <property type="evidence" value="ECO:0007669"/>
    <property type="project" value="UniProtKB-ARBA"/>
</dbReference>
<comment type="cofactor">
    <cofactor evidence="1 11 12">
        <name>pyridoxal 5'-phosphate</name>
        <dbReference type="ChEBI" id="CHEBI:597326"/>
    </cofactor>
</comment>
<organism evidence="14 15">
    <name type="scientific">Clostridium sulfidigenes</name>
    <dbReference type="NCBI Taxonomy" id="318464"/>
    <lineage>
        <taxon>Bacteria</taxon>
        <taxon>Bacillati</taxon>
        <taxon>Bacillota</taxon>
        <taxon>Clostridia</taxon>
        <taxon>Eubacteriales</taxon>
        <taxon>Clostridiaceae</taxon>
        <taxon>Clostridium</taxon>
    </lineage>
</organism>
<dbReference type="InterPro" id="IPR016454">
    <property type="entry name" value="Cysteine_dSase"/>
</dbReference>
<proteinExistence type="inferred from homology"/>
<feature type="binding site" evidence="11">
    <location>
        <position position="238"/>
    </location>
    <ligand>
        <name>pyridoxal 5'-phosphate</name>
        <dbReference type="ChEBI" id="CHEBI:597326"/>
    </ligand>
</feature>
<accession>A0A084JAW2</accession>
<evidence type="ECO:0000256" key="6">
    <source>
        <dbReference type="ARBA" id="ARBA00022723"/>
    </source>
</evidence>
<evidence type="ECO:0000256" key="8">
    <source>
        <dbReference type="ARBA" id="ARBA00023004"/>
    </source>
</evidence>
<keyword evidence="9 11" id="KW-0411">Iron-sulfur</keyword>
<dbReference type="UniPathway" id="UPA00266"/>
<evidence type="ECO:0000259" key="13">
    <source>
        <dbReference type="Pfam" id="PF00266"/>
    </source>
</evidence>
<feature type="binding site" evidence="11">
    <location>
        <begin position="200"/>
        <end position="202"/>
    </location>
    <ligand>
        <name>pyridoxal 5'-phosphate</name>
        <dbReference type="ChEBI" id="CHEBI:597326"/>
    </ligand>
</feature>
<comment type="catalytic activity">
    <reaction evidence="10 11">
        <text>(sulfur carrier)-H + L-cysteine = (sulfur carrier)-SH + L-alanine</text>
        <dbReference type="Rhea" id="RHEA:43892"/>
        <dbReference type="Rhea" id="RHEA-COMP:14737"/>
        <dbReference type="Rhea" id="RHEA-COMP:14739"/>
        <dbReference type="ChEBI" id="CHEBI:29917"/>
        <dbReference type="ChEBI" id="CHEBI:35235"/>
        <dbReference type="ChEBI" id="CHEBI:57972"/>
        <dbReference type="ChEBI" id="CHEBI:64428"/>
        <dbReference type="EC" id="2.8.1.7"/>
    </reaction>
</comment>
<evidence type="ECO:0000313" key="15">
    <source>
        <dbReference type="Proteomes" id="UP000028542"/>
    </source>
</evidence>
<dbReference type="SUPFAM" id="SSF53383">
    <property type="entry name" value="PLP-dependent transferases"/>
    <property type="match status" value="1"/>
</dbReference>
<evidence type="ECO:0000256" key="12">
    <source>
        <dbReference type="RuleBase" id="RU004504"/>
    </source>
</evidence>
<evidence type="ECO:0000256" key="1">
    <source>
        <dbReference type="ARBA" id="ARBA00001933"/>
    </source>
</evidence>
<keyword evidence="3 11" id="KW-0963">Cytoplasm</keyword>
<evidence type="ECO:0000313" key="14">
    <source>
        <dbReference type="EMBL" id="KEZ86096.1"/>
    </source>
</evidence>
<dbReference type="GO" id="GO:0030170">
    <property type="term" value="F:pyridoxal phosphate binding"/>
    <property type="evidence" value="ECO:0007669"/>
    <property type="project" value="UniProtKB-UniRule"/>
</dbReference>
<keyword evidence="6 11" id="KW-0479">Metal-binding</keyword>
<feature type="binding site" description="via persulfide group" evidence="11">
    <location>
        <position position="326"/>
    </location>
    <ligand>
        <name>[2Fe-2S] cluster</name>
        <dbReference type="ChEBI" id="CHEBI:190135"/>
        <note>ligand shared with IscU</note>
    </ligand>
</feature>
<dbReference type="PIRSF" id="PIRSF005572">
    <property type="entry name" value="NifS"/>
    <property type="match status" value="1"/>
</dbReference>
<comment type="pathway">
    <text evidence="11">Cofactor biosynthesis; iron-sulfur cluster biosynthesis.</text>
</comment>
<dbReference type="NCBIfam" id="NF002806">
    <property type="entry name" value="PRK02948.1"/>
    <property type="match status" value="1"/>
</dbReference>
<dbReference type="PANTHER" id="PTHR11601:SF34">
    <property type="entry name" value="CYSTEINE DESULFURASE"/>
    <property type="match status" value="1"/>
</dbReference>
<evidence type="ECO:0000256" key="3">
    <source>
        <dbReference type="ARBA" id="ARBA00022490"/>
    </source>
</evidence>
<keyword evidence="4 11" id="KW-0808">Transferase</keyword>
<dbReference type="STRING" id="318464.IO99_11200"/>
<dbReference type="EMBL" id="JPMD01000026">
    <property type="protein sequence ID" value="KEZ86096.1"/>
    <property type="molecule type" value="Genomic_DNA"/>
</dbReference>
<dbReference type="eggNOG" id="COG1104">
    <property type="taxonomic scope" value="Bacteria"/>
</dbReference>
<comment type="function">
    <text evidence="11">Master enzyme that delivers sulfur to a number of partners involved in Fe-S cluster assembly, tRNA modification or cofactor biosynthesis. Catalyzes the removal of elemental sulfur atoms from cysteine to produce alanine. Functions as a sulfur delivery protein for Fe-S cluster synthesis onto IscU, an Fe-S scaffold assembly protein, as well as other S acceptor proteins.</text>
</comment>
<dbReference type="FunFam" id="3.40.640.10:FF:000003">
    <property type="entry name" value="Cysteine desulfurase IscS"/>
    <property type="match status" value="1"/>
</dbReference>
<reference evidence="14 15" key="1">
    <citation type="submission" date="2014-07" db="EMBL/GenBank/DDBJ databases">
        <title>Draft genome of Clostridium sulfidigenes 113A isolated from sediments associated with methane hydrate from Krishna Godavari basin.</title>
        <authorList>
            <person name="Honkalas V.S."/>
            <person name="Dabir A.P."/>
            <person name="Arora P."/>
            <person name="Dhakephalkar P.K."/>
        </authorList>
    </citation>
    <scope>NUCLEOTIDE SEQUENCE [LARGE SCALE GENOMIC DNA]</scope>
    <source>
        <strain evidence="14 15">113A</strain>
    </source>
</reference>
<dbReference type="Gene3D" id="3.90.1150.10">
    <property type="entry name" value="Aspartate Aminotransferase, domain 1"/>
    <property type="match status" value="1"/>
</dbReference>
<feature type="binding site" evidence="11">
    <location>
        <begin position="72"/>
        <end position="73"/>
    </location>
    <ligand>
        <name>pyridoxal 5'-phosphate</name>
        <dbReference type="ChEBI" id="CHEBI:597326"/>
    </ligand>
</feature>
<dbReference type="PANTHER" id="PTHR11601">
    <property type="entry name" value="CYSTEINE DESULFURYLASE FAMILY MEMBER"/>
    <property type="match status" value="1"/>
</dbReference>
<dbReference type="Pfam" id="PF00266">
    <property type="entry name" value="Aminotran_5"/>
    <property type="match status" value="1"/>
</dbReference>
<comment type="subunit">
    <text evidence="11">Homodimer. Forms a heterotetramer with IscU, interacts with other sulfur acceptors.</text>
</comment>
<dbReference type="Gene3D" id="3.40.640.10">
    <property type="entry name" value="Type I PLP-dependent aspartate aminotransferase-like (Major domain)"/>
    <property type="match status" value="1"/>
</dbReference>
<dbReference type="NCBIfam" id="TIGR03402">
    <property type="entry name" value="FeS_nifS"/>
    <property type="match status" value="1"/>
</dbReference>
<comment type="caution">
    <text evidence="14">The sequence shown here is derived from an EMBL/GenBank/DDBJ whole genome shotgun (WGS) entry which is preliminary data.</text>
</comment>
<dbReference type="InterPro" id="IPR010240">
    <property type="entry name" value="Cys_deSase_IscS"/>
</dbReference>
<evidence type="ECO:0000256" key="5">
    <source>
        <dbReference type="ARBA" id="ARBA00022714"/>
    </source>
</evidence>
<dbReference type="GO" id="GO:0046872">
    <property type="term" value="F:metal ion binding"/>
    <property type="evidence" value="ECO:0007669"/>
    <property type="project" value="UniProtKB-KW"/>
</dbReference>
<dbReference type="InterPro" id="IPR020578">
    <property type="entry name" value="Aminotrans_V_PyrdxlP_BS"/>
</dbReference>
<dbReference type="InterPro" id="IPR015421">
    <property type="entry name" value="PyrdxlP-dep_Trfase_major"/>
</dbReference>
<feature type="binding site" evidence="11">
    <location>
        <position position="152"/>
    </location>
    <ligand>
        <name>pyridoxal 5'-phosphate</name>
        <dbReference type="ChEBI" id="CHEBI:597326"/>
    </ligand>
</feature>
<keyword evidence="8 11" id="KW-0408">Iron</keyword>
<dbReference type="HAMAP" id="MF_00331">
    <property type="entry name" value="Cys_desulf_IscS"/>
    <property type="match status" value="1"/>
</dbReference>
<dbReference type="GO" id="GO:0051537">
    <property type="term" value="F:2 iron, 2 sulfur cluster binding"/>
    <property type="evidence" value="ECO:0007669"/>
    <property type="project" value="UniProtKB-UniRule"/>
</dbReference>
<dbReference type="Proteomes" id="UP000028542">
    <property type="component" value="Unassembled WGS sequence"/>
</dbReference>
<evidence type="ECO:0000256" key="10">
    <source>
        <dbReference type="ARBA" id="ARBA00050776"/>
    </source>
</evidence>
<protein>
    <recommendedName>
        <fullName evidence="11">Cysteine desulfurase IscS</fullName>
        <ecNumber evidence="11">2.8.1.7</ecNumber>
    </recommendedName>
</protein>
<keyword evidence="7 11" id="KW-0663">Pyridoxal phosphate</keyword>
<evidence type="ECO:0000256" key="7">
    <source>
        <dbReference type="ARBA" id="ARBA00022898"/>
    </source>
</evidence>
<dbReference type="InterPro" id="IPR017772">
    <property type="entry name" value="Cys_deSase_NifS_bac/arc"/>
</dbReference>
<feature type="domain" description="Aminotransferase class V" evidence="13">
    <location>
        <begin position="5"/>
        <end position="367"/>
    </location>
</feature>
<gene>
    <name evidence="11" type="primary">iscS</name>
    <name evidence="14" type="ORF">IO99_11200</name>
</gene>
<dbReference type="RefSeq" id="WP_035133238.1">
    <property type="nucleotide sequence ID" value="NZ_JPMD01000026.1"/>
</dbReference>
<dbReference type="InterPro" id="IPR000192">
    <property type="entry name" value="Aminotrans_V_dom"/>
</dbReference>
<dbReference type="AlphaFoldDB" id="A0A084JAW2"/>
<feature type="active site" description="Cysteine persulfide intermediate" evidence="11">
    <location>
        <position position="326"/>
    </location>
</feature>
<dbReference type="GO" id="GO:0006520">
    <property type="term" value="P:amino acid metabolic process"/>
    <property type="evidence" value="ECO:0007669"/>
    <property type="project" value="InterPro"/>
</dbReference>
<dbReference type="GO" id="GO:0031071">
    <property type="term" value="F:cysteine desulfurase activity"/>
    <property type="evidence" value="ECO:0007669"/>
    <property type="project" value="UniProtKB-UniRule"/>
</dbReference>
<dbReference type="InterPro" id="IPR015422">
    <property type="entry name" value="PyrdxlP-dep_Trfase_small"/>
</dbReference>
<dbReference type="PROSITE" id="PS00595">
    <property type="entry name" value="AA_TRANSFER_CLASS_5"/>
    <property type="match status" value="1"/>
</dbReference>
<feature type="modified residue" description="N6-(pyridoxal phosphate)lysine" evidence="11">
    <location>
        <position position="203"/>
    </location>
</feature>
<feature type="binding site" evidence="11">
    <location>
        <position position="180"/>
    </location>
    <ligand>
        <name>pyridoxal 5'-phosphate</name>
        <dbReference type="ChEBI" id="CHEBI:597326"/>
    </ligand>
</feature>
<dbReference type="GO" id="GO:0044571">
    <property type="term" value="P:[2Fe-2S] cluster assembly"/>
    <property type="evidence" value="ECO:0007669"/>
    <property type="project" value="UniProtKB-UniRule"/>
</dbReference>
<name>A0A084JAW2_9CLOT</name>
<comment type="subcellular location">
    <subcellularLocation>
        <location evidence="11">Cytoplasm</location>
    </subcellularLocation>
</comment>
<evidence type="ECO:0000256" key="4">
    <source>
        <dbReference type="ARBA" id="ARBA00022679"/>
    </source>
</evidence>
<sequence length="402" mass="44320">MNKTVYMDYAATTYTKPEVLEDMIPYFTEFYGNPSSIYSISRETKKAIDKARNRIAKAINADPAEIYFTGGGSEADNWAIKGIALANKNKGNHIITTKIEHHAVLHTCEYLEKQGFEVTYLDVDEEGSIRLEELKNAIKPSTILVTIMTANNEIGTVQPIKEIGAICKERKVFFHTDAVQAIGHIDMDVKNMDIDALSLSGHKIYGPKGVGVLYLRKGIKIHNLVHGGAQERNRRAGTENVAGIVGLGKAIELAMENLTEEKERLTYLRDKLIKGLLEIPYSKLNGSVGDKRLPGNVNISFEFIEGESVLLMLDAKGICASSGSACTSGSLDPSHVLLSIGLPHEVAHGSLRLTMGAKTTEEEVDYVIETVPAIVQRLRDMSPLYDSFLNGKIKSFFNKEDK</sequence>
<evidence type="ECO:0000256" key="11">
    <source>
        <dbReference type="HAMAP-Rule" id="MF_00331"/>
    </source>
</evidence>
<keyword evidence="15" id="KW-1185">Reference proteome</keyword>
<dbReference type="InterPro" id="IPR015424">
    <property type="entry name" value="PyrdxlP-dep_Trfase"/>
</dbReference>
<evidence type="ECO:0000256" key="9">
    <source>
        <dbReference type="ARBA" id="ARBA00023014"/>
    </source>
</evidence>
<keyword evidence="5 11" id="KW-0001">2Fe-2S</keyword>
<evidence type="ECO:0000256" key="2">
    <source>
        <dbReference type="ARBA" id="ARBA00006490"/>
    </source>
</evidence>
<dbReference type="EC" id="2.8.1.7" evidence="11"/>